<feature type="domain" description="DUF1266" evidence="1">
    <location>
        <begin position="98"/>
        <end position="196"/>
    </location>
</feature>
<evidence type="ECO:0000313" key="3">
    <source>
        <dbReference type="Proteomes" id="UP001139384"/>
    </source>
</evidence>
<dbReference type="InterPro" id="IPR009677">
    <property type="entry name" value="DUF1266"/>
</dbReference>
<accession>A0A9X1Q6J0</accession>
<dbReference type="EMBL" id="JAKEIP010000193">
    <property type="protein sequence ID" value="MCF1598146.1"/>
    <property type="molecule type" value="Genomic_DNA"/>
</dbReference>
<organism evidence="2 3">
    <name type="scientific">Streptomyces muensis</name>
    <dbReference type="NCBI Taxonomy" id="1077944"/>
    <lineage>
        <taxon>Bacteria</taxon>
        <taxon>Bacillati</taxon>
        <taxon>Actinomycetota</taxon>
        <taxon>Actinomycetes</taxon>
        <taxon>Kitasatosporales</taxon>
        <taxon>Streptomycetaceae</taxon>
        <taxon>Streptomyces</taxon>
    </lineage>
</organism>
<proteinExistence type="predicted"/>
<dbReference type="Pfam" id="PF06889">
    <property type="entry name" value="DUF1266"/>
    <property type="match status" value="1"/>
</dbReference>
<sequence>MGLWRWRRRGPKATRRYPVPLTTHQLWMVSLSAPVSRDKGASRTTLYPFARIDDDGARRWLAEQWEITSRAQLVGRLDELSRSGYRARAYRVTGVSPLAWDAALYVDIARRGFACGLIDESDAWTALKNIVPSVVGTYASWQEYAAHYLLGRKVWREGLRGTTDNGFPASQATADAHLRALLDPENRSSPWNLAPWNTISHPDRTR</sequence>
<evidence type="ECO:0000313" key="2">
    <source>
        <dbReference type="EMBL" id="MCF1598146.1"/>
    </source>
</evidence>
<dbReference type="AlphaFoldDB" id="A0A9X1Q6J0"/>
<evidence type="ECO:0000259" key="1">
    <source>
        <dbReference type="Pfam" id="PF06889"/>
    </source>
</evidence>
<name>A0A9X1Q6J0_STRM4</name>
<dbReference type="RefSeq" id="WP_234766557.1">
    <property type="nucleotide sequence ID" value="NZ_JAKEIP010000193.1"/>
</dbReference>
<gene>
    <name evidence="2" type="ORF">L0P92_32030</name>
</gene>
<reference evidence="2" key="1">
    <citation type="submission" date="2022-01" db="EMBL/GenBank/DDBJ databases">
        <title>Draft Genome Sequences of Seven Type Strains of the Genus Streptomyces.</title>
        <authorList>
            <person name="Aziz S."/>
            <person name="Coretto E."/>
            <person name="Chronakova A."/>
            <person name="Sproer C."/>
            <person name="Huber K."/>
            <person name="Nouioui I."/>
            <person name="Gross H."/>
        </authorList>
    </citation>
    <scope>NUCLEOTIDE SEQUENCE</scope>
    <source>
        <strain evidence="2">DSM 103493</strain>
    </source>
</reference>
<comment type="caution">
    <text evidence="2">The sequence shown here is derived from an EMBL/GenBank/DDBJ whole genome shotgun (WGS) entry which is preliminary data.</text>
</comment>
<dbReference type="Proteomes" id="UP001139384">
    <property type="component" value="Unassembled WGS sequence"/>
</dbReference>
<keyword evidence="3" id="KW-1185">Reference proteome</keyword>
<protein>
    <submittedName>
        <fullName evidence="2">DUF1266 domain-containing protein</fullName>
    </submittedName>
</protein>